<dbReference type="NCBIfam" id="NF033233">
    <property type="entry name" value="twin_helix"/>
    <property type="match status" value="1"/>
</dbReference>
<protein>
    <submittedName>
        <fullName evidence="2">Twin transmembrane helix small protein</fullName>
    </submittedName>
</protein>
<keyword evidence="1" id="KW-0472">Membrane</keyword>
<organism evidence="2 3">
    <name type="scientific">Zeimonas arvi</name>
    <dbReference type="NCBI Taxonomy" id="2498847"/>
    <lineage>
        <taxon>Bacteria</taxon>
        <taxon>Pseudomonadati</taxon>
        <taxon>Pseudomonadota</taxon>
        <taxon>Betaproteobacteria</taxon>
        <taxon>Burkholderiales</taxon>
        <taxon>Burkholderiaceae</taxon>
        <taxon>Zeimonas</taxon>
    </lineage>
</organism>
<comment type="caution">
    <text evidence="2">The sequence shown here is derived from an EMBL/GenBank/DDBJ whole genome shotgun (WGS) entry which is preliminary data.</text>
</comment>
<reference evidence="2 3" key="1">
    <citation type="submission" date="2019-06" db="EMBL/GenBank/DDBJ databases">
        <title>Quisquiliibacterium sp. nov., isolated from a maize field.</title>
        <authorList>
            <person name="Lin S.-Y."/>
            <person name="Tsai C.-F."/>
            <person name="Young C.-C."/>
        </authorList>
    </citation>
    <scope>NUCLEOTIDE SEQUENCE [LARGE SCALE GENOMIC DNA]</scope>
    <source>
        <strain evidence="2 3">CC-CFT501</strain>
    </source>
</reference>
<keyword evidence="1 2" id="KW-0812">Transmembrane</keyword>
<gene>
    <name evidence="2" type="ORF">FHP08_11560</name>
</gene>
<dbReference type="OrthoDB" id="8687573at2"/>
<feature type="transmembrane region" description="Helical" evidence="1">
    <location>
        <begin position="36"/>
        <end position="54"/>
    </location>
</feature>
<accession>A0A5C8NWH1</accession>
<dbReference type="InterPro" id="IPR021313">
    <property type="entry name" value="DUF2909"/>
</dbReference>
<dbReference type="RefSeq" id="WP_147704607.1">
    <property type="nucleotide sequence ID" value="NZ_VDUY01000004.1"/>
</dbReference>
<evidence type="ECO:0000313" key="2">
    <source>
        <dbReference type="EMBL" id="TXL65412.1"/>
    </source>
</evidence>
<evidence type="ECO:0000256" key="1">
    <source>
        <dbReference type="SAM" id="Phobius"/>
    </source>
</evidence>
<sequence>MKWIIVVAFILIIGSLASAMFFLIRDRGRTRNTARALGFRVGFSIALFLLILFANRMGWIESTGVPITRNVPR</sequence>
<feature type="transmembrane region" description="Helical" evidence="1">
    <location>
        <begin position="6"/>
        <end position="24"/>
    </location>
</feature>
<proteinExistence type="predicted"/>
<dbReference type="Pfam" id="PF11137">
    <property type="entry name" value="DUF2909"/>
    <property type="match status" value="1"/>
</dbReference>
<name>A0A5C8NWH1_9BURK</name>
<keyword evidence="3" id="KW-1185">Reference proteome</keyword>
<evidence type="ECO:0000313" key="3">
    <source>
        <dbReference type="Proteomes" id="UP000321548"/>
    </source>
</evidence>
<keyword evidence="1" id="KW-1133">Transmembrane helix</keyword>
<dbReference type="EMBL" id="VDUY01000004">
    <property type="protein sequence ID" value="TXL65412.1"/>
    <property type="molecule type" value="Genomic_DNA"/>
</dbReference>
<dbReference type="AlphaFoldDB" id="A0A5C8NWH1"/>
<dbReference type="Proteomes" id="UP000321548">
    <property type="component" value="Unassembled WGS sequence"/>
</dbReference>